<dbReference type="Proteomes" id="UP001604277">
    <property type="component" value="Unassembled WGS sequence"/>
</dbReference>
<sequence>MNLPFLQFNGTPLRSSSFSCFHTKPKTPIPALLCRTNTAISARDRVIDLEKCRGKMLGTLPSTYLKQVSKNLRARDFKEWAKICDEVLIDLVYNNWIEWKYAEKILNNNVLGISTLLANVNQNAVFELLEISERFEWDNEDNVAWGKIDLGFWEALRAAKFRE</sequence>
<evidence type="ECO:0000313" key="1">
    <source>
        <dbReference type="EMBL" id="KAL2522313.1"/>
    </source>
</evidence>
<keyword evidence="2" id="KW-1185">Reference proteome</keyword>
<comment type="caution">
    <text evidence="1">The sequence shown here is derived from an EMBL/GenBank/DDBJ whole genome shotgun (WGS) entry which is preliminary data.</text>
</comment>
<proteinExistence type="predicted"/>
<dbReference type="PANTHER" id="PTHR38357">
    <property type="entry name" value="EXPRESSED PROTEIN"/>
    <property type="match status" value="1"/>
</dbReference>
<gene>
    <name evidence="1" type="ORF">Fot_26236</name>
</gene>
<protein>
    <submittedName>
        <fullName evidence="1">Uncharacterized protein</fullName>
    </submittedName>
</protein>
<name>A0ABD1UBB4_9LAMI</name>
<accession>A0ABD1UBB4</accession>
<dbReference type="AlphaFoldDB" id="A0ABD1UBB4"/>
<dbReference type="EMBL" id="JBFOLJ010000007">
    <property type="protein sequence ID" value="KAL2522313.1"/>
    <property type="molecule type" value="Genomic_DNA"/>
</dbReference>
<reference evidence="2" key="1">
    <citation type="submission" date="2024-07" db="EMBL/GenBank/DDBJ databases">
        <title>Two chromosome-level genome assemblies of Korean endemic species Abeliophyllum distichum and Forsythia ovata (Oleaceae).</title>
        <authorList>
            <person name="Jang H."/>
        </authorList>
    </citation>
    <scope>NUCLEOTIDE SEQUENCE [LARGE SCALE GENOMIC DNA]</scope>
</reference>
<organism evidence="1 2">
    <name type="scientific">Forsythia ovata</name>
    <dbReference type="NCBI Taxonomy" id="205694"/>
    <lineage>
        <taxon>Eukaryota</taxon>
        <taxon>Viridiplantae</taxon>
        <taxon>Streptophyta</taxon>
        <taxon>Embryophyta</taxon>
        <taxon>Tracheophyta</taxon>
        <taxon>Spermatophyta</taxon>
        <taxon>Magnoliopsida</taxon>
        <taxon>eudicotyledons</taxon>
        <taxon>Gunneridae</taxon>
        <taxon>Pentapetalae</taxon>
        <taxon>asterids</taxon>
        <taxon>lamiids</taxon>
        <taxon>Lamiales</taxon>
        <taxon>Oleaceae</taxon>
        <taxon>Forsythieae</taxon>
        <taxon>Forsythia</taxon>
    </lineage>
</organism>
<evidence type="ECO:0000313" key="2">
    <source>
        <dbReference type="Proteomes" id="UP001604277"/>
    </source>
</evidence>
<dbReference type="PANTHER" id="PTHR38357:SF1">
    <property type="entry name" value="EXPRESSED PROTEIN"/>
    <property type="match status" value="1"/>
</dbReference>